<dbReference type="GO" id="GO:0016272">
    <property type="term" value="C:prefoldin complex"/>
    <property type="evidence" value="ECO:0007669"/>
    <property type="project" value="InterPro"/>
</dbReference>
<feature type="compositionally biased region" description="Basic and acidic residues" evidence="3">
    <location>
        <begin position="971"/>
        <end position="985"/>
    </location>
</feature>
<dbReference type="InterPro" id="IPR004127">
    <property type="entry name" value="Prefoldin_subunit_alpha"/>
</dbReference>
<dbReference type="HOGENOM" id="CLU_344512_0_0_1"/>
<dbReference type="FunCoup" id="H2ASI4">
    <property type="interactions" value="156"/>
</dbReference>
<feature type="coiled-coil region" evidence="2">
    <location>
        <begin position="99"/>
        <end position="133"/>
    </location>
</feature>
<dbReference type="GO" id="GO:0005737">
    <property type="term" value="C:cytoplasm"/>
    <property type="evidence" value="ECO:0007669"/>
    <property type="project" value="TreeGrafter"/>
</dbReference>
<gene>
    <name evidence="5" type="primary">KAFR0C03420</name>
    <name evidence="5" type="ORF">KAFR_0C03420</name>
</gene>
<dbReference type="GO" id="GO:1990115">
    <property type="term" value="P:RNA polymerase III assembly"/>
    <property type="evidence" value="ECO:0007669"/>
    <property type="project" value="TreeGrafter"/>
</dbReference>
<feature type="region of interest" description="Disordered" evidence="3">
    <location>
        <begin position="493"/>
        <end position="519"/>
    </location>
</feature>
<name>H2ASI4_KAZAF</name>
<feature type="region of interest" description="Disordered" evidence="3">
    <location>
        <begin position="971"/>
        <end position="990"/>
    </location>
</feature>
<evidence type="ECO:0000256" key="3">
    <source>
        <dbReference type="SAM" id="MobiDB-lite"/>
    </source>
</evidence>
<dbReference type="InterPro" id="IPR024325">
    <property type="entry name" value="DUF3835"/>
</dbReference>
<comment type="similarity">
    <text evidence="1">Belongs to the prefoldin subunit alpha family.</text>
</comment>
<dbReference type="GeneID" id="13885253"/>
<dbReference type="eggNOG" id="ENOG502QVS0">
    <property type="taxonomic scope" value="Eukaryota"/>
</dbReference>
<dbReference type="GO" id="GO:1990114">
    <property type="term" value="P:RNA polymerase II core complex assembly"/>
    <property type="evidence" value="ECO:0007669"/>
    <property type="project" value="TreeGrafter"/>
</dbReference>
<dbReference type="PANTHER" id="PTHR12674">
    <property type="entry name" value="PREFOLDIN SUBUNIT 5"/>
    <property type="match status" value="1"/>
</dbReference>
<dbReference type="GO" id="GO:0006457">
    <property type="term" value="P:protein folding"/>
    <property type="evidence" value="ECO:0007669"/>
    <property type="project" value="InterPro"/>
</dbReference>
<protein>
    <recommendedName>
        <fullName evidence="4">DUF3835 domain-containing protein</fullName>
    </recommendedName>
</protein>
<dbReference type="InterPro" id="IPR009053">
    <property type="entry name" value="Prefoldin"/>
</dbReference>
<dbReference type="Pfam" id="PF02996">
    <property type="entry name" value="Prefoldin"/>
    <property type="match status" value="1"/>
</dbReference>
<evidence type="ECO:0000256" key="2">
    <source>
        <dbReference type="SAM" id="Coils"/>
    </source>
</evidence>
<dbReference type="GO" id="GO:0051082">
    <property type="term" value="F:unfolded protein binding"/>
    <property type="evidence" value="ECO:0007669"/>
    <property type="project" value="InterPro"/>
</dbReference>
<reference evidence="5 6" key="1">
    <citation type="journal article" date="2011" name="Proc. Natl. Acad. Sci. U.S.A.">
        <title>Evolutionary erosion of yeast sex chromosomes by mating-type switching accidents.</title>
        <authorList>
            <person name="Gordon J.L."/>
            <person name="Armisen D."/>
            <person name="Proux-Wera E."/>
            <person name="Oheigeartaigh S.S."/>
            <person name="Byrne K.P."/>
            <person name="Wolfe K.H."/>
        </authorList>
    </citation>
    <scope>NUCLEOTIDE SEQUENCE [LARGE SCALE GENOMIC DNA]</scope>
    <source>
        <strain evidence="6">ATCC 22294 / BCRC 22015 / CBS 2517 / CECT 1963 / NBRC 1671 / NRRL Y-8276</strain>
    </source>
</reference>
<dbReference type="PANTHER" id="PTHR12674:SF2">
    <property type="entry name" value="PREFOLDIN SUBUNIT 5"/>
    <property type="match status" value="1"/>
</dbReference>
<keyword evidence="6" id="KW-1185">Reference proteome</keyword>
<dbReference type="InParanoid" id="H2ASI4"/>
<dbReference type="EMBL" id="HE650823">
    <property type="protein sequence ID" value="CCF57334.1"/>
    <property type="molecule type" value="Genomic_DNA"/>
</dbReference>
<dbReference type="RefSeq" id="XP_003956469.1">
    <property type="nucleotide sequence ID" value="XM_003956420.1"/>
</dbReference>
<dbReference type="Proteomes" id="UP000005220">
    <property type="component" value="Chromosome 3"/>
</dbReference>
<feature type="compositionally biased region" description="Basic and acidic residues" evidence="3">
    <location>
        <begin position="791"/>
        <end position="803"/>
    </location>
</feature>
<feature type="domain" description="DUF3835" evidence="4">
    <location>
        <begin position="916"/>
        <end position="1004"/>
    </location>
</feature>
<feature type="region of interest" description="Disordered" evidence="3">
    <location>
        <begin position="300"/>
        <end position="319"/>
    </location>
</feature>
<dbReference type="AlphaFoldDB" id="H2ASI4"/>
<feature type="region of interest" description="Disordered" evidence="3">
    <location>
        <begin position="365"/>
        <end position="393"/>
    </location>
</feature>
<dbReference type="Gene3D" id="1.10.287.370">
    <property type="match status" value="1"/>
</dbReference>
<sequence length="1009" mass="114821">MDAELDTLTTSVTKTLDNLKEKRDFLTDQRTHYIGIRANLYEFRERSERADENNESQQKNGRVFGDVIIAYDKVYLSIGYEYFVEKPCDEVIAFVDFKLRLMEEAIEKFEDKIKEARTTLNNLKTLKSRDENAATAPLRDEYDNDTLPMEIREELDDEGNVISSTVSPATYGKAGEDLESKLLGSEDAKLEKELPSKEIEYGDSFANNVRGKLLQEKNKSFEKNLDNDVLENVEELTVNDVNSYRPVVDTGIPNVDTDNIYTFADLVEQMDEQDQLDDGTITSDDIEYDYEAFQGGRYTYDENHSEDSEYEEDGDHESNFSQASLVPGVAAQSSFLEQINKLRASKSIIKSEVSMTDHATKPIVSSNTKQAPKDAGKSILKKGTGSGLDKKKKKKSVGFAPALDIHEVESFKEETKKQTHRFPIFNMGPYETFADDMVDDTNNPHLNEFDSDLFASLLGVQDADQIHDKYKKQVTNEAHLEEEKADYKNKVKTRRVSRFKKDRSSSHQRERHPTETKDDVSDIREAVMVDSFVENDVEPLYHTVEGNDDVTNSAVTGHVREHYEESKPIKKHSRFARMANTTMTDPIIEKDVGEGEVNNSSNSTTRMNPVMSDFIVEHDTNVADAINEPSRVRKVSKFLKTKEGLDKSSSDRDLSRIAEEIYDATKEKDIAGTAKTSKIISSVNPIISDIFESSDDFNPSVECSGELSIKDVKCAAKNTTEKGLRSSIETSKPFKKKMSSLMRPRVQKPQQRNKNLELLDEMSSDPEDDLETRIVEADDFEQDEIGGGKTLQEKDNVSKKDQDDNSGYYEDFPTEIKDVIGKLGKNEDSVHVANVDYSALGENLDDMAKAYLLGMYDDDLEEHPGTVLEKVEDFKEYNKEVDELQDDIIQFRESNPFIPFSNHDKDDEEDDNDGPMMVDVVENEDLSDIGEDKEYEDLALHPHVLNESINIEYRRLKEQMIAKMKELSFDDEPHKEGIDSSKELEPIDEFGNPIKRSRFKAQRLNLNIE</sequence>
<dbReference type="KEGG" id="kaf:KAFR_0C03420"/>
<evidence type="ECO:0000313" key="5">
    <source>
        <dbReference type="EMBL" id="CCF57334.1"/>
    </source>
</evidence>
<feature type="coiled-coil region" evidence="2">
    <location>
        <begin position="867"/>
        <end position="894"/>
    </location>
</feature>
<evidence type="ECO:0000313" key="6">
    <source>
        <dbReference type="Proteomes" id="UP000005220"/>
    </source>
</evidence>
<dbReference type="OrthoDB" id="21413at2759"/>
<dbReference type="Pfam" id="PF12927">
    <property type="entry name" value="DUF3835"/>
    <property type="match status" value="1"/>
</dbReference>
<evidence type="ECO:0000259" key="4">
    <source>
        <dbReference type="Pfam" id="PF12927"/>
    </source>
</evidence>
<keyword evidence="2" id="KW-0175">Coiled coil</keyword>
<dbReference type="InterPro" id="IPR011599">
    <property type="entry name" value="PFD_alpha_archaea"/>
</dbReference>
<accession>H2ASI4</accession>
<organism evidence="5 6">
    <name type="scientific">Kazachstania africana (strain ATCC 22294 / BCRC 22015 / CBS 2517 / CECT 1963 / NBRC 1671 / NRRL Y-8276)</name>
    <name type="common">Yeast</name>
    <name type="synonym">Kluyveromyces africanus</name>
    <dbReference type="NCBI Taxonomy" id="1071382"/>
    <lineage>
        <taxon>Eukaryota</taxon>
        <taxon>Fungi</taxon>
        <taxon>Dikarya</taxon>
        <taxon>Ascomycota</taxon>
        <taxon>Saccharomycotina</taxon>
        <taxon>Saccharomycetes</taxon>
        <taxon>Saccharomycetales</taxon>
        <taxon>Saccharomycetaceae</taxon>
        <taxon>Kazachstania</taxon>
    </lineage>
</organism>
<feature type="compositionally biased region" description="Basic and acidic residues" evidence="3">
    <location>
        <begin position="502"/>
        <end position="519"/>
    </location>
</feature>
<dbReference type="GO" id="GO:1990113">
    <property type="term" value="P:RNA polymerase I assembly"/>
    <property type="evidence" value="ECO:0007669"/>
    <property type="project" value="TreeGrafter"/>
</dbReference>
<dbReference type="SUPFAM" id="SSF46579">
    <property type="entry name" value="Prefoldin"/>
    <property type="match status" value="1"/>
</dbReference>
<dbReference type="STRING" id="1071382.H2ASI4"/>
<evidence type="ECO:0000256" key="1">
    <source>
        <dbReference type="ARBA" id="ARBA00010048"/>
    </source>
</evidence>
<proteinExistence type="inferred from homology"/>
<feature type="region of interest" description="Disordered" evidence="3">
    <location>
        <begin position="779"/>
        <end position="811"/>
    </location>
</feature>